<dbReference type="FunFam" id="3.30.70.260:FF:000001">
    <property type="entry name" value="Acetolactate synthase, small subunit"/>
    <property type="match status" value="1"/>
</dbReference>
<comment type="caution">
    <text evidence="10">The sequence shown here is derived from an EMBL/GenBank/DDBJ whole genome shotgun (WGS) entry which is preliminary data.</text>
</comment>
<dbReference type="GO" id="GO:0009099">
    <property type="term" value="P:L-valine biosynthetic process"/>
    <property type="evidence" value="ECO:0007669"/>
    <property type="project" value="UniProtKB-UniRule"/>
</dbReference>
<dbReference type="EC" id="2.2.1.6" evidence="8"/>
<dbReference type="FunFam" id="3.30.70.1150:FF:000001">
    <property type="entry name" value="Acetolactate synthase small subunit"/>
    <property type="match status" value="1"/>
</dbReference>
<dbReference type="InterPro" id="IPR019455">
    <property type="entry name" value="Acetolactate_synth_ssu_C"/>
</dbReference>
<comment type="similarity">
    <text evidence="3 8">Belongs to the acetolactate synthase small subunit family.</text>
</comment>
<dbReference type="PANTHER" id="PTHR30239">
    <property type="entry name" value="ACETOLACTATE SYNTHASE SMALL SUBUNIT"/>
    <property type="match status" value="1"/>
</dbReference>
<dbReference type="InterPro" id="IPR045865">
    <property type="entry name" value="ACT-like_dom_sf"/>
</dbReference>
<dbReference type="RefSeq" id="WP_148566611.1">
    <property type="nucleotide sequence ID" value="NZ_RXYA01000005.1"/>
</dbReference>
<keyword evidence="6 8" id="KW-0100">Branched-chain amino acid biosynthesis</keyword>
<evidence type="ECO:0000256" key="1">
    <source>
        <dbReference type="ARBA" id="ARBA00004974"/>
    </source>
</evidence>
<dbReference type="GO" id="GO:0009097">
    <property type="term" value="P:isoleucine biosynthetic process"/>
    <property type="evidence" value="ECO:0007669"/>
    <property type="project" value="UniProtKB-UniRule"/>
</dbReference>
<dbReference type="NCBIfam" id="NF008864">
    <property type="entry name" value="PRK11895.1"/>
    <property type="match status" value="1"/>
</dbReference>
<proteinExistence type="inferred from homology"/>
<dbReference type="EMBL" id="WJBD01000004">
    <property type="protein sequence ID" value="MBC3887617.1"/>
    <property type="molecule type" value="Genomic_DNA"/>
</dbReference>
<comment type="pathway">
    <text evidence="2 8">Amino-acid biosynthesis; L-valine biosynthesis; L-valine from pyruvate: step 1/4.</text>
</comment>
<organism evidence="10 11">
    <name type="scientific">Acetobacterium paludosum</name>
    <dbReference type="NCBI Taxonomy" id="52693"/>
    <lineage>
        <taxon>Bacteria</taxon>
        <taxon>Bacillati</taxon>
        <taxon>Bacillota</taxon>
        <taxon>Clostridia</taxon>
        <taxon>Eubacteriales</taxon>
        <taxon>Eubacteriaceae</taxon>
        <taxon>Acetobacterium</taxon>
    </lineage>
</organism>
<dbReference type="PROSITE" id="PS51671">
    <property type="entry name" value="ACT"/>
    <property type="match status" value="1"/>
</dbReference>
<sequence>MEKKTCLSLLVENNFGVLSRISGLFARRGYNIDSLTVGTTENARFSRITITVTGDEQILTQIKKQLNKLIDVITVIELKPEESITRELVFIKVKADDTNRNQIVEISNMFRANIVDVARESLIVEITGTRDKIDAFFNMVEPYGILEFIRSGDTGLQRGAKVLSF</sequence>
<dbReference type="GO" id="GO:0005829">
    <property type="term" value="C:cytosol"/>
    <property type="evidence" value="ECO:0007669"/>
    <property type="project" value="TreeGrafter"/>
</dbReference>
<comment type="function">
    <text evidence="8">Catalyzes the conversion of 2 pyruvate molecules into acetolactate in the first common step of the biosynthetic pathway of the branched-amino acids such as leucine, isoleucine, and valine.</text>
</comment>
<evidence type="ECO:0000256" key="3">
    <source>
        <dbReference type="ARBA" id="ARBA00006341"/>
    </source>
</evidence>
<dbReference type="GO" id="GO:0003984">
    <property type="term" value="F:acetolactate synthase activity"/>
    <property type="evidence" value="ECO:0007669"/>
    <property type="project" value="UniProtKB-UniRule"/>
</dbReference>
<dbReference type="InterPro" id="IPR027271">
    <property type="entry name" value="Acetolactate_synth/TF_NikR_C"/>
</dbReference>
<dbReference type="OrthoDB" id="9787365at2"/>
<comment type="pathway">
    <text evidence="1 8">Amino-acid biosynthesis; L-isoleucine biosynthesis; L-isoleucine from 2-oxobutanoate: step 1/4.</text>
</comment>
<dbReference type="InterPro" id="IPR054480">
    <property type="entry name" value="AHAS_small-like_ACT"/>
</dbReference>
<evidence type="ECO:0000256" key="4">
    <source>
        <dbReference type="ARBA" id="ARBA00011744"/>
    </source>
</evidence>
<reference evidence="10" key="1">
    <citation type="submission" date="2019-10" db="EMBL/GenBank/DDBJ databases">
        <authorList>
            <person name="Ross D.E."/>
            <person name="Gulliver D."/>
        </authorList>
    </citation>
    <scope>NUCLEOTIDE SEQUENCE</scope>
    <source>
        <strain evidence="10">DER-2019</strain>
    </source>
</reference>
<dbReference type="InterPro" id="IPR002912">
    <property type="entry name" value="ACT_dom"/>
</dbReference>
<dbReference type="PANTHER" id="PTHR30239:SF0">
    <property type="entry name" value="ACETOLACTATE SYNTHASE SMALL SUBUNIT 1, CHLOROPLASTIC"/>
    <property type="match status" value="1"/>
</dbReference>
<dbReference type="Pfam" id="PF22629">
    <property type="entry name" value="ACT_AHAS_ss"/>
    <property type="match status" value="1"/>
</dbReference>
<dbReference type="CDD" id="cd04878">
    <property type="entry name" value="ACT_AHAS"/>
    <property type="match status" value="1"/>
</dbReference>
<comment type="subunit">
    <text evidence="4 8">Dimer of large and small chains.</text>
</comment>
<dbReference type="InterPro" id="IPR004789">
    <property type="entry name" value="Acetalactate_synth_ssu"/>
</dbReference>
<dbReference type="Gene3D" id="3.30.70.1150">
    <property type="entry name" value="ACT-like. Chain A, domain 2"/>
    <property type="match status" value="1"/>
</dbReference>
<gene>
    <name evidence="10" type="primary">ilvN</name>
    <name evidence="10" type="ORF">GH810_04770</name>
</gene>
<evidence type="ECO:0000313" key="10">
    <source>
        <dbReference type="EMBL" id="MBC3887617.1"/>
    </source>
</evidence>
<evidence type="ECO:0000256" key="5">
    <source>
        <dbReference type="ARBA" id="ARBA00022605"/>
    </source>
</evidence>
<dbReference type="AlphaFoldDB" id="A0A923KRT6"/>
<dbReference type="NCBIfam" id="TIGR00119">
    <property type="entry name" value="acolac_sm"/>
    <property type="match status" value="1"/>
</dbReference>
<evidence type="ECO:0000256" key="8">
    <source>
        <dbReference type="RuleBase" id="RU368092"/>
    </source>
</evidence>
<keyword evidence="8 10" id="KW-0808">Transferase</keyword>
<evidence type="ECO:0000313" key="11">
    <source>
        <dbReference type="Proteomes" id="UP000616595"/>
    </source>
</evidence>
<dbReference type="Proteomes" id="UP000616595">
    <property type="component" value="Unassembled WGS sequence"/>
</dbReference>
<reference evidence="10" key="2">
    <citation type="submission" date="2020-10" db="EMBL/GenBank/DDBJ databases">
        <title>Comparative genomics of the Acetobacterium genus.</title>
        <authorList>
            <person name="Marshall C."/>
            <person name="May H."/>
            <person name="Norman S."/>
        </authorList>
    </citation>
    <scope>NUCLEOTIDE SEQUENCE</scope>
    <source>
        <strain evidence="10">DER-2019</strain>
    </source>
</reference>
<keyword evidence="5 8" id="KW-0028">Amino-acid biosynthesis</keyword>
<dbReference type="SUPFAM" id="SSF55021">
    <property type="entry name" value="ACT-like"/>
    <property type="match status" value="2"/>
</dbReference>
<dbReference type="Pfam" id="PF10369">
    <property type="entry name" value="ALS_ss_C"/>
    <property type="match status" value="1"/>
</dbReference>
<dbReference type="Gene3D" id="3.30.70.260">
    <property type="match status" value="1"/>
</dbReference>
<accession>A0A923KRT6</accession>
<feature type="domain" description="ACT" evidence="9">
    <location>
        <begin position="6"/>
        <end position="80"/>
    </location>
</feature>
<evidence type="ECO:0000259" key="9">
    <source>
        <dbReference type="PROSITE" id="PS51671"/>
    </source>
</evidence>
<name>A0A923KRT6_9FIRM</name>
<evidence type="ECO:0000256" key="2">
    <source>
        <dbReference type="ARBA" id="ARBA00005025"/>
    </source>
</evidence>
<dbReference type="GO" id="GO:1990610">
    <property type="term" value="F:acetolactate synthase regulator activity"/>
    <property type="evidence" value="ECO:0007669"/>
    <property type="project" value="UniProtKB-UniRule"/>
</dbReference>
<dbReference type="InterPro" id="IPR039557">
    <property type="entry name" value="AHAS_ACT"/>
</dbReference>
<comment type="catalytic activity">
    <reaction evidence="7 8">
        <text>2 pyruvate + H(+) = (2S)-2-acetolactate + CO2</text>
        <dbReference type="Rhea" id="RHEA:25249"/>
        <dbReference type="ChEBI" id="CHEBI:15361"/>
        <dbReference type="ChEBI" id="CHEBI:15378"/>
        <dbReference type="ChEBI" id="CHEBI:16526"/>
        <dbReference type="ChEBI" id="CHEBI:58476"/>
        <dbReference type="EC" id="2.2.1.6"/>
    </reaction>
</comment>
<evidence type="ECO:0000256" key="6">
    <source>
        <dbReference type="ARBA" id="ARBA00023304"/>
    </source>
</evidence>
<protein>
    <recommendedName>
        <fullName evidence="8">Acetolactate synthase small subunit</fullName>
        <shortName evidence="8">AHAS</shortName>
        <shortName evidence="8">ALS</shortName>
        <ecNumber evidence="8">2.2.1.6</ecNumber>
    </recommendedName>
    <alternativeName>
        <fullName evidence="8">Acetohydroxy-acid synthase small subunit</fullName>
    </alternativeName>
</protein>
<keyword evidence="11" id="KW-1185">Reference proteome</keyword>
<evidence type="ECO:0000256" key="7">
    <source>
        <dbReference type="ARBA" id="ARBA00048670"/>
    </source>
</evidence>